<proteinExistence type="inferred from homology"/>
<dbReference type="SUPFAM" id="SSF53850">
    <property type="entry name" value="Periplasmic binding protein-like II"/>
    <property type="match status" value="1"/>
</dbReference>
<dbReference type="PANTHER" id="PTHR37167">
    <property type="entry name" value="1,4-DIHYDROXY-6-NAPHTOATE SYNTHASE"/>
    <property type="match status" value="1"/>
</dbReference>
<dbReference type="Gene3D" id="3.40.190.10">
    <property type="entry name" value="Periplasmic binding protein-like II"/>
    <property type="match status" value="2"/>
</dbReference>
<evidence type="ECO:0000256" key="3">
    <source>
        <dbReference type="ARBA" id="ARBA00023239"/>
    </source>
</evidence>
<dbReference type="GO" id="GO:0016830">
    <property type="term" value="F:carbon-carbon lyase activity"/>
    <property type="evidence" value="ECO:0007669"/>
    <property type="project" value="UniProtKB-UniRule"/>
</dbReference>
<comment type="function">
    <text evidence="4">Catalyzes the conversion of cyclic dehypoxanthine futalosine (cyclic DHFL) into 1,4-dihydroxy-6-naphthoate, a step in the biosynthesis of menaquinone (MK, vitamin K2).</text>
</comment>
<keyword evidence="6" id="KW-1185">Reference proteome</keyword>
<dbReference type="KEGG" id="hms:HMU08310"/>
<dbReference type="PANTHER" id="PTHR37167:SF1">
    <property type="entry name" value="1,4-DIHYDROXY-6-NAPHTOATE SYNTHASE"/>
    <property type="match status" value="1"/>
</dbReference>
<dbReference type="CDD" id="cd13534">
    <property type="entry name" value="PBP2_MqnD_like"/>
    <property type="match status" value="1"/>
</dbReference>
<dbReference type="EMBL" id="FN555004">
    <property type="protein sequence ID" value="CBG40088.1"/>
    <property type="molecule type" value="Genomic_DNA"/>
</dbReference>
<comment type="pathway">
    <text evidence="1 4">Quinol/quinone metabolism; menaquinone biosynthesis.</text>
</comment>
<evidence type="ECO:0000313" key="5">
    <source>
        <dbReference type="EMBL" id="CBG40088.1"/>
    </source>
</evidence>
<feature type="active site" description="Proton acceptor" evidence="4">
    <location>
        <position position="145"/>
    </location>
</feature>
<gene>
    <name evidence="4" type="primary">mqnD</name>
    <name evidence="5" type="ordered locus">HMU08310</name>
</gene>
<dbReference type="HOGENOM" id="CLU_070326_0_0_7"/>
<evidence type="ECO:0000256" key="1">
    <source>
        <dbReference type="ARBA" id="ARBA00004863"/>
    </source>
</evidence>
<dbReference type="STRING" id="679897.HMU08310"/>
<dbReference type="UniPathway" id="UPA00079"/>
<organism evidence="5 6">
    <name type="scientific">Helicobacter mustelae (strain ATCC 43772 / CCUG 25715 / CIP 103759 / LMG 18044 / NCTC 12198 / R85-136P)</name>
    <name type="common">Campylobacter mustelae</name>
    <dbReference type="NCBI Taxonomy" id="679897"/>
    <lineage>
        <taxon>Bacteria</taxon>
        <taxon>Pseudomonadati</taxon>
        <taxon>Campylobacterota</taxon>
        <taxon>Epsilonproteobacteria</taxon>
        <taxon>Campylobacterales</taxon>
        <taxon>Helicobacteraceae</taxon>
        <taxon>Helicobacter</taxon>
    </lineage>
</organism>
<evidence type="ECO:0000256" key="4">
    <source>
        <dbReference type="HAMAP-Rule" id="MF_00996"/>
    </source>
</evidence>
<dbReference type="Proteomes" id="UP000001522">
    <property type="component" value="Chromosome"/>
</dbReference>
<name>D3UHW5_HELM1</name>
<dbReference type="EC" id="4.1.99.29" evidence="4"/>
<dbReference type="InterPro" id="IPR003773">
    <property type="entry name" value="Menaquinone_biosynth"/>
</dbReference>
<dbReference type="AlphaFoldDB" id="D3UHW5"/>
<evidence type="ECO:0000256" key="2">
    <source>
        <dbReference type="ARBA" id="ARBA00022428"/>
    </source>
</evidence>
<dbReference type="InterPro" id="IPR030869">
    <property type="entry name" value="MqnD"/>
</dbReference>
<evidence type="ECO:0000313" key="6">
    <source>
        <dbReference type="Proteomes" id="UP000001522"/>
    </source>
</evidence>
<dbReference type="GO" id="GO:0009234">
    <property type="term" value="P:menaquinone biosynthetic process"/>
    <property type="evidence" value="ECO:0007669"/>
    <property type="project" value="UniProtKB-UniRule"/>
</dbReference>
<comment type="similarity">
    <text evidence="4">Belongs to the MqnA/MqnD family. MqnD subfamily.</text>
</comment>
<dbReference type="HAMAP" id="MF_00996">
    <property type="entry name" value="MqnD"/>
    <property type="match status" value="1"/>
</dbReference>
<protein>
    <recommendedName>
        <fullName evidence="4">1,4-dihydroxy-6-naphtoate synthase</fullName>
        <ecNumber evidence="4">4.1.99.29</ecNumber>
    </recommendedName>
    <alternativeName>
        <fullName evidence="4">Menaquinone biosynthetic enzyme MqnD</fullName>
    </alternativeName>
</protein>
<accession>D3UHW5</accession>
<comment type="catalytic activity">
    <reaction evidence="4">
        <text>cyclic dehypoxanthinylfutalosinate = 1,4-dihydroxy-6-naphthoate + dihydroxyacetone</text>
        <dbReference type="Rhea" id="RHEA:33087"/>
        <dbReference type="ChEBI" id="CHEBI:16016"/>
        <dbReference type="ChEBI" id="CHEBI:64254"/>
        <dbReference type="ChEBI" id="CHEBI:64270"/>
        <dbReference type="EC" id="4.1.99.29"/>
    </reaction>
</comment>
<keyword evidence="2 4" id="KW-0474">Menaquinone biosynthesis</keyword>
<sequence length="287" mass="32515">MLSIAHSPDADDLFMYYAIVFGWVESELGQRFENIALDIQSLNQKALLGEFDISAISFGVYPLIRQDYVLLRTGLSFGNGYGPKLIKKKGARLKRNFKVALSGEHTSNALLFSLAYPDARIVYKNFLEIEGAVLGGEVDAGVLIHESILCYDSALEVERELWDIWRDLAKEDLPLPLGGMVLRRSLPLNLAIDIEKTLTKAVRVALSGKEILSAMLLERNLIRVDEKKLDAYLNLYANHDSIELSDLQKKGVEKMFALGYEAGFYDVWIKDCEDYLIPREYEMLRHS</sequence>
<dbReference type="RefSeq" id="WP_013023162.1">
    <property type="nucleotide sequence ID" value="NC_013949.1"/>
</dbReference>
<keyword evidence="3 4" id="KW-0456">Lyase</keyword>
<dbReference type="Pfam" id="PF02621">
    <property type="entry name" value="VitK2_biosynth"/>
    <property type="match status" value="1"/>
</dbReference>
<comment type="caution">
    <text evidence="4">Lacks conserved residue(s) required for the propagation of feature annotation.</text>
</comment>
<reference evidence="5 6" key="1">
    <citation type="journal article" date="2010" name="BMC Genomics">
        <title>Comparative genomics and proteomics of Helicobacter mustelae, an ulcerogenic and carcinogenic gastric pathogen.</title>
        <authorList>
            <person name="O'Toole P.W."/>
            <person name="Snelling W.J."/>
            <person name="Canchaya C."/>
            <person name="Forde B.M."/>
            <person name="Hardie K.R."/>
            <person name="Josenhans C."/>
            <person name="Graham R.L.J."/>
            <person name="McMullan G."/>
            <person name="Parkhill J."/>
            <person name="Belda E."/>
            <person name="Bentley S.D."/>
        </authorList>
    </citation>
    <scope>NUCLEOTIDE SEQUENCE [LARGE SCALE GENOMIC DNA]</scope>
    <source>
        <strain evidence="6">ATCC 43772 / LMG 18044 / NCTC 12198 / 12198</strain>
    </source>
</reference>
<dbReference type="eggNOG" id="COG2107">
    <property type="taxonomic scope" value="Bacteria"/>
</dbReference>